<name>A0A510DPF4_9RETR</name>
<dbReference type="EMBL" id="LC381046">
    <property type="protein sequence ID" value="BBD82012.1"/>
    <property type="molecule type" value="Genomic_DNA"/>
</dbReference>
<evidence type="ECO:0000256" key="1">
    <source>
        <dbReference type="SAM" id="MobiDB-lite"/>
    </source>
</evidence>
<gene>
    <name evidence="2" type="primary">bel2</name>
</gene>
<organism evidence="2">
    <name type="scientific">Equine foamy virus</name>
    <dbReference type="NCBI Taxonomy" id="109270"/>
    <lineage>
        <taxon>Viruses</taxon>
        <taxon>Riboviria</taxon>
        <taxon>Pararnavirae</taxon>
        <taxon>Artverviricota</taxon>
        <taxon>Revtraviricetes</taxon>
        <taxon>Ortervirales</taxon>
        <taxon>Retroviridae</taxon>
        <taxon>Spumaretrovirinae</taxon>
        <taxon>Equispumavirus</taxon>
        <taxon>Equispumavirus equcab</taxon>
    </lineage>
</organism>
<sequence>MRNPGLGCLTWTGQLNGMGRFQIQLFRNLTLISVCLGSDHHKGITDYCCGPASCYTIVWEISAEVLATGTPYLFRAQPHHRPLETPAFWSKRLIRTRYIRNSVEDQFVHFATEANYTPLSAQALSIKAIRWHRGQLACEGTPRIGQAGIPETIYAGIKAYGWFIPGKKERVSWNEDPETKNIAIFSSTEVQEWFQMEDVDDKAKEPLDGSETHQEITEFACAMLPPGWCIVRPGGRTYISTGPDTSDEEEDKALAPKILKTHPSICPKHPRHHKIGGRFVSDLLDSPSSSDDEEEARQNLARVLEAALPHPGEDSSDDDPLYLGEPERD</sequence>
<proteinExistence type="predicted"/>
<reference evidence="2" key="1">
    <citation type="journal article" date="2019" name="Viruses">
        <title>Isolation of an Equine Foamy Virus and Sero-Epidemiology of the Viral Infection in Horses in Japan.</title>
        <authorList>
            <person name="Kirisawa R."/>
            <person name="Toishi Y."/>
            <person name="Hashimoto H."/>
            <person name="Tsunoda N."/>
        </authorList>
    </citation>
    <scope>NUCLEOTIDE SEQUENCE</scope>
    <source>
        <strain evidence="2">LM</strain>
    </source>
</reference>
<accession>A0A510DPF4</accession>
<evidence type="ECO:0000313" key="2">
    <source>
        <dbReference type="EMBL" id="BBD82012.1"/>
    </source>
</evidence>
<protein>
    <submittedName>
        <fullName evidence="2">Bel2</fullName>
    </submittedName>
</protein>
<feature type="region of interest" description="Disordered" evidence="1">
    <location>
        <begin position="279"/>
        <end position="329"/>
    </location>
</feature>